<dbReference type="HOGENOM" id="CLU_847554_0_0_1"/>
<protein>
    <submittedName>
        <fullName evidence="2">Uncharacterized protein</fullName>
    </submittedName>
</protein>
<proteinExistence type="predicted"/>
<feature type="chain" id="PRO_5003492247" evidence="1">
    <location>
        <begin position="25"/>
        <end position="328"/>
    </location>
</feature>
<evidence type="ECO:0000313" key="3">
    <source>
        <dbReference type="Proteomes" id="UP000009131"/>
    </source>
</evidence>
<dbReference type="Proteomes" id="UP000009131">
    <property type="component" value="Unassembled WGS sequence"/>
</dbReference>
<dbReference type="InParanoid" id="G7E0M4"/>
<gene>
    <name evidence="2" type="primary">Mo03051</name>
    <name evidence="2" type="ORF">E5Q_03051</name>
</gene>
<dbReference type="EMBL" id="BABT02000084">
    <property type="protein sequence ID" value="GAA96384.1"/>
    <property type="molecule type" value="Genomic_DNA"/>
</dbReference>
<organism evidence="2 3">
    <name type="scientific">Mixia osmundae (strain CBS 9802 / IAM 14324 / JCM 22182 / KY 12970)</name>
    <dbReference type="NCBI Taxonomy" id="764103"/>
    <lineage>
        <taxon>Eukaryota</taxon>
        <taxon>Fungi</taxon>
        <taxon>Dikarya</taxon>
        <taxon>Basidiomycota</taxon>
        <taxon>Pucciniomycotina</taxon>
        <taxon>Mixiomycetes</taxon>
        <taxon>Mixiales</taxon>
        <taxon>Mixiaceae</taxon>
        <taxon>Mixia</taxon>
    </lineage>
</organism>
<keyword evidence="1" id="KW-0732">Signal</keyword>
<name>G7E0M4_MIXOS</name>
<evidence type="ECO:0000313" key="2">
    <source>
        <dbReference type="EMBL" id="GAA96384.1"/>
    </source>
</evidence>
<evidence type="ECO:0000256" key="1">
    <source>
        <dbReference type="SAM" id="SignalP"/>
    </source>
</evidence>
<feature type="signal peptide" evidence="1">
    <location>
        <begin position="1"/>
        <end position="24"/>
    </location>
</feature>
<keyword evidence="3" id="KW-1185">Reference proteome</keyword>
<reference evidence="2 3" key="1">
    <citation type="journal article" date="2011" name="J. Gen. Appl. Microbiol.">
        <title>Draft genome sequencing of the enigmatic basidiomycete Mixia osmundae.</title>
        <authorList>
            <person name="Nishida H."/>
            <person name="Nagatsuka Y."/>
            <person name="Sugiyama J."/>
        </authorList>
    </citation>
    <scope>NUCLEOTIDE SEQUENCE [LARGE SCALE GENOMIC DNA]</scope>
    <source>
        <strain evidence="3">CBS 9802 / IAM 14324 / JCM 22182 / KY 12970</strain>
    </source>
</reference>
<comment type="caution">
    <text evidence="2">The sequence shown here is derived from an EMBL/GenBank/DDBJ whole genome shotgun (WGS) entry which is preliminary data.</text>
</comment>
<reference evidence="2 3" key="2">
    <citation type="journal article" date="2012" name="Open Biol.">
        <title>Characteristics of nucleosomes and linker DNA regions on the genome of the basidiomycete Mixia osmundae revealed by mono- and dinucleosome mapping.</title>
        <authorList>
            <person name="Nishida H."/>
            <person name="Kondo S."/>
            <person name="Matsumoto T."/>
            <person name="Suzuki Y."/>
            <person name="Yoshikawa H."/>
            <person name="Taylor T.D."/>
            <person name="Sugiyama J."/>
        </authorList>
    </citation>
    <scope>NUCLEOTIDE SEQUENCE [LARGE SCALE GENOMIC DNA]</scope>
    <source>
        <strain evidence="3">CBS 9802 / IAM 14324 / JCM 22182 / KY 12970</strain>
    </source>
</reference>
<sequence>MKSFCRALILSLTWSASIPRVCSASPFSLVFFRLKASASASCYRNDSTSNLGKPESLMGKDGVPEKVLVQFNVTSSGQDQQFWDAESRACCIVTAHIKVVIGISLLNKGKVFSAEAVAQMNCSGKHLPQPHSCPEEPSTVPCPSVFPQVTVVPEPEPVLQTYEIEADASGHCEIWRKRWPHALTQITAIESPLIYVGILSKQYGAQLWTDFVHSLSDRRVIVRYISPLNDDYIVSLQIRQRGEYQPTWAPPEKPCCSAFMLAYVGLGVARRSFTLLSEPRFFVACPPHPLIMHVSTCNVEYELPAEYVCHNVQSRIEGRALEGALAQG</sequence>
<dbReference type="AlphaFoldDB" id="G7E0M4"/>
<accession>G7E0M4</accession>